<evidence type="ECO:0000259" key="9">
    <source>
        <dbReference type="PROSITE" id="PS50893"/>
    </source>
</evidence>
<evidence type="ECO:0000256" key="1">
    <source>
        <dbReference type="ARBA" id="ARBA00008575"/>
    </source>
</evidence>
<keyword evidence="6 8" id="KW-1133">Transmembrane helix</keyword>
<dbReference type="GO" id="GO:0006635">
    <property type="term" value="P:fatty acid beta-oxidation"/>
    <property type="evidence" value="ECO:0007669"/>
    <property type="project" value="TreeGrafter"/>
</dbReference>
<proteinExistence type="inferred from homology"/>
<protein>
    <submittedName>
        <fullName evidence="10">ATP-binding cassette, subfamily D (ALD), member 4</fullName>
    </submittedName>
</protein>
<dbReference type="PANTHER" id="PTHR11384">
    <property type="entry name" value="ATP-BINDING CASSETTE, SUB-FAMILY D MEMBER"/>
    <property type="match status" value="1"/>
</dbReference>
<evidence type="ECO:0000256" key="6">
    <source>
        <dbReference type="ARBA" id="ARBA00022989"/>
    </source>
</evidence>
<dbReference type="GO" id="GO:0016887">
    <property type="term" value="F:ATP hydrolysis activity"/>
    <property type="evidence" value="ECO:0007669"/>
    <property type="project" value="InterPro"/>
</dbReference>
<keyword evidence="5 10" id="KW-0067">ATP-binding</keyword>
<dbReference type="Gene3D" id="3.40.50.300">
    <property type="entry name" value="P-loop containing nucleotide triphosphate hydrolases"/>
    <property type="match status" value="2"/>
</dbReference>
<dbReference type="InterPro" id="IPR036640">
    <property type="entry name" value="ABC1_TM_sf"/>
</dbReference>
<evidence type="ECO:0000256" key="4">
    <source>
        <dbReference type="ARBA" id="ARBA00022741"/>
    </source>
</evidence>
<feature type="transmembrane region" description="Helical" evidence="8">
    <location>
        <begin position="87"/>
        <end position="111"/>
    </location>
</feature>
<dbReference type="Proteomes" id="UP000324629">
    <property type="component" value="Unassembled WGS sequence"/>
</dbReference>
<comment type="caution">
    <text evidence="10">The sequence shown here is derived from an EMBL/GenBank/DDBJ whole genome shotgun (WGS) entry which is preliminary data.</text>
</comment>
<dbReference type="GO" id="GO:0042760">
    <property type="term" value="P:very long-chain fatty acid catabolic process"/>
    <property type="evidence" value="ECO:0007669"/>
    <property type="project" value="TreeGrafter"/>
</dbReference>
<evidence type="ECO:0000313" key="10">
    <source>
        <dbReference type="EMBL" id="KAA3673521.1"/>
    </source>
</evidence>
<dbReference type="PROSITE" id="PS50893">
    <property type="entry name" value="ABC_TRANSPORTER_2"/>
    <property type="match status" value="1"/>
</dbReference>
<dbReference type="EMBL" id="QNGE01003864">
    <property type="protein sequence ID" value="KAA3673521.1"/>
    <property type="molecule type" value="Genomic_DNA"/>
</dbReference>
<feature type="transmembrane region" description="Helical" evidence="8">
    <location>
        <begin position="151"/>
        <end position="175"/>
    </location>
</feature>
<keyword evidence="7 8" id="KW-0472">Membrane</keyword>
<dbReference type="GO" id="GO:0005778">
    <property type="term" value="C:peroxisomal membrane"/>
    <property type="evidence" value="ECO:0007669"/>
    <property type="project" value="TreeGrafter"/>
</dbReference>
<dbReference type="InterPro" id="IPR027417">
    <property type="entry name" value="P-loop_NTPase"/>
</dbReference>
<dbReference type="GO" id="GO:0015910">
    <property type="term" value="P:long-chain fatty acid import into peroxisome"/>
    <property type="evidence" value="ECO:0007669"/>
    <property type="project" value="TreeGrafter"/>
</dbReference>
<dbReference type="PANTHER" id="PTHR11384:SF59">
    <property type="entry name" value="LYSOSOMAL COBALAMIN TRANSPORTER ABCD4"/>
    <property type="match status" value="1"/>
</dbReference>
<reference evidence="10 11" key="1">
    <citation type="journal article" date="2019" name="Gigascience">
        <title>Whole-genome sequence of the oriental lung fluke Paragonimus westermani.</title>
        <authorList>
            <person name="Oey H."/>
            <person name="Zakrzewski M."/>
            <person name="Narain K."/>
            <person name="Devi K.R."/>
            <person name="Agatsuma T."/>
            <person name="Nawaratna S."/>
            <person name="Gobert G.N."/>
            <person name="Jones M.K."/>
            <person name="Ragan M.A."/>
            <person name="McManus D.P."/>
            <person name="Krause L."/>
        </authorList>
    </citation>
    <scope>NUCLEOTIDE SEQUENCE [LARGE SCALE GENOMIC DNA]</scope>
    <source>
        <strain evidence="10 11">IND2009</strain>
    </source>
</reference>
<dbReference type="SMART" id="SM00382">
    <property type="entry name" value="AAA"/>
    <property type="match status" value="1"/>
</dbReference>
<dbReference type="Pfam" id="PF06472">
    <property type="entry name" value="ABC_membrane_2"/>
    <property type="match status" value="1"/>
</dbReference>
<keyword evidence="2" id="KW-0813">Transport</keyword>
<feature type="transmembrane region" description="Helical" evidence="8">
    <location>
        <begin position="267"/>
        <end position="288"/>
    </location>
</feature>
<gene>
    <name evidence="10" type="ORF">DEA37_0008166</name>
</gene>
<accession>A0A5J4NCZ5</accession>
<feature type="transmembrane region" description="Helical" evidence="8">
    <location>
        <begin position="187"/>
        <end position="206"/>
    </location>
</feature>
<dbReference type="InterPro" id="IPR050835">
    <property type="entry name" value="ABC_transporter_sub-D"/>
</dbReference>
<dbReference type="InterPro" id="IPR011527">
    <property type="entry name" value="ABC1_TM_dom"/>
</dbReference>
<dbReference type="Pfam" id="PF00005">
    <property type="entry name" value="ABC_tran"/>
    <property type="match status" value="1"/>
</dbReference>
<evidence type="ECO:0000256" key="3">
    <source>
        <dbReference type="ARBA" id="ARBA00022692"/>
    </source>
</evidence>
<evidence type="ECO:0000256" key="7">
    <source>
        <dbReference type="ARBA" id="ARBA00023136"/>
    </source>
</evidence>
<evidence type="ECO:0000256" key="8">
    <source>
        <dbReference type="SAM" id="Phobius"/>
    </source>
</evidence>
<feature type="transmembrane region" description="Helical" evidence="8">
    <location>
        <begin position="20"/>
        <end position="47"/>
    </location>
</feature>
<sequence>MASKDEPSSERRRIESGFRFLVGLLKLICQSLRPSWISAVILIAFLLTTGGFYEYVAYQVGLIASEFYGALTSESYVRFIWTVRLSVLYVFSISLIIAVKSMVAGHLALLLRDALTTRLQKYYFDSKRFYIINNLNDMDNPDQRFTQDVGIVCNLLAEIIPTIAINPFLVIFYTYKCVEKAGWLGPVSAYILFVVFAILTRLLTTWTSKSIYEMDRQEGNFRFVHTQLRLSSESAAFLNVGHSEQHFITIAFRRLLHTFRVSINRKAVLLFVTTMSAYTGGILNYLALGTVLFSGFFGQLSTVEITVLISETSFYLLYLINKLTTLIDLANQVSQLVGVGHRILTLSGYLDKCCIHDSPATYTASQVCNAVPIVSTPFPPSLLADASNTSVLELEHVSVSVPPNMDRILVQDLSLNIQLGEPLLITGPSGTGKTALLRVLADLWPGLAADSNQPKHSHFYRSFSTRLAYVPQQPCLPSSGSCPSHLFDVLQANPLVTLTTNPEARALHLAYLLLTVARSPDTQSVYRSESARSSLSVFVEQPDVVNVWDRTIAVNKGFDGESSSPGYTEDRLYSPRTSINLCGYPLEAYVKALDLLVEFRLIHSKHCESLSQQLNRFTPHTSNRKRHCPSAALHSFWKFISTTFRLSCSSVPRHYYFEADEWQSCYSPGEIQRLLLASVCFDPPEIVFLDEATSQLNATDETQAYSSLCSRQITPISVAHHMGVQRFHKHELKLLPINAPIDSTGDLATMVDQPGQLSWNLVHYS</sequence>
<dbReference type="SUPFAM" id="SSF52540">
    <property type="entry name" value="P-loop containing nucleoside triphosphate hydrolases"/>
    <property type="match status" value="1"/>
</dbReference>
<dbReference type="GO" id="GO:0007031">
    <property type="term" value="P:peroxisome organization"/>
    <property type="evidence" value="ECO:0007669"/>
    <property type="project" value="TreeGrafter"/>
</dbReference>
<dbReference type="GO" id="GO:0140359">
    <property type="term" value="F:ABC-type transporter activity"/>
    <property type="evidence" value="ECO:0007669"/>
    <property type="project" value="InterPro"/>
</dbReference>
<dbReference type="GO" id="GO:0005324">
    <property type="term" value="F:long-chain fatty acid transmembrane transporter activity"/>
    <property type="evidence" value="ECO:0007669"/>
    <property type="project" value="TreeGrafter"/>
</dbReference>
<evidence type="ECO:0000256" key="5">
    <source>
        <dbReference type="ARBA" id="ARBA00022840"/>
    </source>
</evidence>
<feature type="domain" description="ABC transporter" evidence="9">
    <location>
        <begin position="392"/>
        <end position="763"/>
    </location>
</feature>
<dbReference type="SUPFAM" id="SSF90123">
    <property type="entry name" value="ABC transporter transmembrane region"/>
    <property type="match status" value="1"/>
</dbReference>
<keyword evidence="3 8" id="KW-0812">Transmembrane</keyword>
<dbReference type="InterPro" id="IPR003439">
    <property type="entry name" value="ABC_transporter-like_ATP-bd"/>
</dbReference>
<dbReference type="InterPro" id="IPR003593">
    <property type="entry name" value="AAA+_ATPase"/>
</dbReference>
<organism evidence="10 11">
    <name type="scientific">Paragonimus westermani</name>
    <dbReference type="NCBI Taxonomy" id="34504"/>
    <lineage>
        <taxon>Eukaryota</taxon>
        <taxon>Metazoa</taxon>
        <taxon>Spiralia</taxon>
        <taxon>Lophotrochozoa</taxon>
        <taxon>Platyhelminthes</taxon>
        <taxon>Trematoda</taxon>
        <taxon>Digenea</taxon>
        <taxon>Plagiorchiida</taxon>
        <taxon>Troglotremata</taxon>
        <taxon>Troglotrematidae</taxon>
        <taxon>Paragonimus</taxon>
    </lineage>
</organism>
<evidence type="ECO:0000256" key="2">
    <source>
        <dbReference type="ARBA" id="ARBA00022448"/>
    </source>
</evidence>
<dbReference type="AlphaFoldDB" id="A0A5J4NCZ5"/>
<keyword evidence="11" id="KW-1185">Reference proteome</keyword>
<dbReference type="GO" id="GO:0005524">
    <property type="term" value="F:ATP binding"/>
    <property type="evidence" value="ECO:0007669"/>
    <property type="project" value="UniProtKB-KW"/>
</dbReference>
<evidence type="ECO:0000313" key="11">
    <source>
        <dbReference type="Proteomes" id="UP000324629"/>
    </source>
</evidence>
<name>A0A5J4NCZ5_9TREM</name>
<comment type="similarity">
    <text evidence="1">Belongs to the ABC transporter superfamily. ABCD family. Peroxisomal fatty acyl CoA transporter (TC 3.A.1.203) subfamily.</text>
</comment>
<keyword evidence="4" id="KW-0547">Nucleotide-binding</keyword>